<dbReference type="EMBL" id="JABDTM020009487">
    <property type="protein sequence ID" value="KAH0821058.1"/>
    <property type="molecule type" value="Genomic_DNA"/>
</dbReference>
<feature type="compositionally biased region" description="Basic and acidic residues" evidence="1">
    <location>
        <begin position="848"/>
        <end position="862"/>
    </location>
</feature>
<sequence length="977" mass="107743">MWIHFTADDPTRVYDVRWYSQHRNAAGYEANSLCRRSCHPHHGEDRVGPHPHDGGHPEQRGELDAGKFPATGVFKDEAVLLIGGRRSGPITFRLGNEIVQPQSELRYLRVSRVGPANDLFQTRFVSGRESGKDCGNAGEADVQLGRTLLCQTTSADNGQYLGRANQIGVQRRALIRVIVAYRTISAEAAQVIAGAPPVDLLATERALLWKGRETGLTRAEARRRTEAEWQRRWANGEKAAWTLSKMRRQQTAGNEEDSSVARKGKPHRTKETDDKRLEAGLSLEWTRSRGIATPGTKVADVADARTCGPCTQRQRREDSPQGIDFLPGPNNRIPAGPDDENSTPLAPKSDSVEGFLQFPFEISANAGALTEAGCRRTHRSTDPTWMSQLPAALADDRMGLPTTANLGAASSDGPVTAGRPLAERRNQEIKKILRIACQTFPDLPWDRRLTKGPFNLRSRRNAATLLTYSWASTFARATPAGPEPTTTVPGSSVTKLQPGDLVLVRHHTRRGLEPKWVGPVGIIADAHGNCYWAERGAYAIREDPTTFDSLPDKQRPTMTRRKSPTKPGTKREPRNPPLWDDSYRTNLLLSSRSCTNIDADSSCVDELEPILMANKSKSRGRSQRLGSTRGYRVRRRSRTGADPALNVFHMSPEAGADHSGSWASGRGGVCHMCGPFGSSLGRSGALLKTPQTATTPAKDIKCVIKEANAAKMPTQAGVPSYSAVAARTSTPSATLLQVAAATPKLRVCIQPAQDCIGINTIEDTRKILNVQTPSRLRRVSPKNNDQLQLQELTNQNLPESVPKNFIGKMFKQGPKARNNTKQLEPRHRHIAKHCKSVKQCGYCSSTEQESRDYRHKTDENKHKCANCTRSGNKDASHHTASNRSPPPQQPRVDSRAQPHRVNKSNVPADRASFPSRVRFRHQLRSRTRFLIRTPNQPSVPRTSAVCTRQTARHSAPFPDPTPVRLKPAFPSSLSQAQ</sequence>
<feature type="region of interest" description="Disordered" evidence="1">
    <location>
        <begin position="932"/>
        <end position="977"/>
    </location>
</feature>
<feature type="region of interest" description="Disordered" evidence="1">
    <location>
        <begin position="245"/>
        <end position="281"/>
    </location>
</feature>
<evidence type="ECO:0000313" key="2">
    <source>
        <dbReference type="EMBL" id="KAH0821058.1"/>
    </source>
</evidence>
<name>A0A8J6HWZ5_TENMO</name>
<accession>A0A8J6HWZ5</accession>
<proteinExistence type="predicted"/>
<evidence type="ECO:0000313" key="3">
    <source>
        <dbReference type="Proteomes" id="UP000719412"/>
    </source>
</evidence>
<reference evidence="2" key="1">
    <citation type="journal article" date="2020" name="J Insects Food Feed">
        <title>The yellow mealworm (Tenebrio molitor) genome: a resource for the emerging insects as food and feed industry.</title>
        <authorList>
            <person name="Eriksson T."/>
            <person name="Andere A."/>
            <person name="Kelstrup H."/>
            <person name="Emery V."/>
            <person name="Picard C."/>
        </authorList>
    </citation>
    <scope>NUCLEOTIDE SEQUENCE</scope>
    <source>
        <strain evidence="2">Stoneville</strain>
        <tissue evidence="2">Whole head</tissue>
    </source>
</reference>
<comment type="caution">
    <text evidence="2">The sequence shown here is derived from an EMBL/GenBank/DDBJ whole genome shotgun (WGS) entry which is preliminary data.</text>
</comment>
<feature type="region of interest" description="Disordered" evidence="1">
    <location>
        <begin position="308"/>
        <end position="350"/>
    </location>
</feature>
<reference evidence="2" key="2">
    <citation type="submission" date="2021-08" db="EMBL/GenBank/DDBJ databases">
        <authorList>
            <person name="Eriksson T."/>
        </authorList>
    </citation>
    <scope>NUCLEOTIDE SEQUENCE</scope>
    <source>
        <strain evidence="2">Stoneville</strain>
        <tissue evidence="2">Whole head</tissue>
    </source>
</reference>
<feature type="region of interest" description="Disordered" evidence="1">
    <location>
        <begin position="42"/>
        <end position="63"/>
    </location>
</feature>
<keyword evidence="3" id="KW-1185">Reference proteome</keyword>
<organism evidence="2 3">
    <name type="scientific">Tenebrio molitor</name>
    <name type="common">Yellow mealworm beetle</name>
    <dbReference type="NCBI Taxonomy" id="7067"/>
    <lineage>
        <taxon>Eukaryota</taxon>
        <taxon>Metazoa</taxon>
        <taxon>Ecdysozoa</taxon>
        <taxon>Arthropoda</taxon>
        <taxon>Hexapoda</taxon>
        <taxon>Insecta</taxon>
        <taxon>Pterygota</taxon>
        <taxon>Neoptera</taxon>
        <taxon>Endopterygota</taxon>
        <taxon>Coleoptera</taxon>
        <taxon>Polyphaga</taxon>
        <taxon>Cucujiformia</taxon>
        <taxon>Tenebrionidae</taxon>
        <taxon>Tenebrio</taxon>
    </lineage>
</organism>
<protein>
    <submittedName>
        <fullName evidence="2">Uncharacterized protein</fullName>
    </submittedName>
</protein>
<feature type="compositionally biased region" description="Basic and acidic residues" evidence="1">
    <location>
        <begin position="543"/>
        <end position="555"/>
    </location>
</feature>
<feature type="region of interest" description="Disordered" evidence="1">
    <location>
        <begin position="845"/>
        <end position="915"/>
    </location>
</feature>
<feature type="compositionally biased region" description="Basic and acidic residues" evidence="1">
    <location>
        <begin position="269"/>
        <end position="278"/>
    </location>
</feature>
<dbReference type="AlphaFoldDB" id="A0A8J6HWZ5"/>
<gene>
    <name evidence="2" type="ORF">GEV33_001733</name>
</gene>
<evidence type="ECO:0000256" key="1">
    <source>
        <dbReference type="SAM" id="MobiDB-lite"/>
    </source>
</evidence>
<dbReference type="Proteomes" id="UP000719412">
    <property type="component" value="Unassembled WGS sequence"/>
</dbReference>
<feature type="region of interest" description="Disordered" evidence="1">
    <location>
        <begin position="614"/>
        <end position="639"/>
    </location>
</feature>
<feature type="compositionally biased region" description="Polar residues" evidence="1">
    <location>
        <begin position="933"/>
        <end position="949"/>
    </location>
</feature>
<feature type="region of interest" description="Disordered" evidence="1">
    <location>
        <begin position="543"/>
        <end position="579"/>
    </location>
</feature>